<evidence type="ECO:0000313" key="3">
    <source>
        <dbReference type="Proteomes" id="UP000527355"/>
    </source>
</evidence>
<dbReference type="AlphaFoldDB" id="A0A7J7Y104"/>
<dbReference type="OrthoDB" id="9837931at2759"/>
<evidence type="ECO:0000256" key="1">
    <source>
        <dbReference type="SAM" id="MobiDB-lite"/>
    </source>
</evidence>
<organism evidence="2 3">
    <name type="scientific">Myotis myotis</name>
    <name type="common">Greater mouse-eared bat</name>
    <name type="synonym">Vespertilio myotis</name>
    <dbReference type="NCBI Taxonomy" id="51298"/>
    <lineage>
        <taxon>Eukaryota</taxon>
        <taxon>Metazoa</taxon>
        <taxon>Chordata</taxon>
        <taxon>Craniata</taxon>
        <taxon>Vertebrata</taxon>
        <taxon>Euteleostomi</taxon>
        <taxon>Mammalia</taxon>
        <taxon>Eutheria</taxon>
        <taxon>Laurasiatheria</taxon>
        <taxon>Chiroptera</taxon>
        <taxon>Yangochiroptera</taxon>
        <taxon>Vespertilionidae</taxon>
        <taxon>Myotis</taxon>
    </lineage>
</organism>
<proteinExistence type="predicted"/>
<dbReference type="EMBL" id="JABWUV010000005">
    <property type="protein sequence ID" value="KAF6355346.1"/>
    <property type="molecule type" value="Genomic_DNA"/>
</dbReference>
<protein>
    <submittedName>
        <fullName evidence="2">Uncharacterized protein</fullName>
    </submittedName>
</protein>
<evidence type="ECO:0000313" key="2">
    <source>
        <dbReference type="EMBL" id="KAF6355346.1"/>
    </source>
</evidence>
<gene>
    <name evidence="2" type="ORF">mMyoMyo1_011511</name>
</gene>
<reference evidence="2 3" key="1">
    <citation type="journal article" date="2020" name="Nature">
        <title>Six reference-quality genomes reveal evolution of bat adaptations.</title>
        <authorList>
            <person name="Jebb D."/>
            <person name="Huang Z."/>
            <person name="Pippel M."/>
            <person name="Hughes G.M."/>
            <person name="Lavrichenko K."/>
            <person name="Devanna P."/>
            <person name="Winkler S."/>
            <person name="Jermiin L.S."/>
            <person name="Skirmuntt E.C."/>
            <person name="Katzourakis A."/>
            <person name="Burkitt-Gray L."/>
            <person name="Ray D.A."/>
            <person name="Sullivan K.A.M."/>
            <person name="Roscito J.G."/>
            <person name="Kirilenko B.M."/>
            <person name="Davalos L.M."/>
            <person name="Corthals A.P."/>
            <person name="Power M.L."/>
            <person name="Jones G."/>
            <person name="Ransome R.D."/>
            <person name="Dechmann D.K.N."/>
            <person name="Locatelli A.G."/>
            <person name="Puechmaille S.J."/>
            <person name="Fedrigo O."/>
            <person name="Jarvis E.D."/>
            <person name="Hiller M."/>
            <person name="Vernes S.C."/>
            <person name="Myers E.W."/>
            <person name="Teeling E.C."/>
        </authorList>
    </citation>
    <scope>NUCLEOTIDE SEQUENCE [LARGE SCALE GENOMIC DNA]</scope>
    <source>
        <strain evidence="2">MMyoMyo1</strain>
        <tissue evidence="2">Flight muscle</tissue>
    </source>
</reference>
<keyword evidence="3" id="KW-1185">Reference proteome</keyword>
<name>A0A7J7Y104_MYOMY</name>
<dbReference type="VEuPathDB" id="HostDB:LOC118655795"/>
<dbReference type="Proteomes" id="UP000527355">
    <property type="component" value="Unassembled WGS sequence"/>
</dbReference>
<accession>A0A7J7Y104</accession>
<comment type="caution">
    <text evidence="2">The sequence shown here is derived from an EMBL/GenBank/DDBJ whole genome shotgun (WGS) entry which is preliminary data.</text>
</comment>
<feature type="compositionally biased region" description="Low complexity" evidence="1">
    <location>
        <begin position="50"/>
        <end position="63"/>
    </location>
</feature>
<sequence>MNIRTLLSEAGVTPWRQRRGGETPSSRVPASPEARGMEASPARSTERKGSGLSQAAASLSGGSKPSLSRSEEFLAQISTELTDEALFVAGYRVNPVPSMEKQTQDQETQIYKHEFFTKTQGTDTCSDRNHACTKAHLLPSCHDKGALPSSLTSEG</sequence>
<feature type="region of interest" description="Disordered" evidence="1">
    <location>
        <begin position="1"/>
        <end position="69"/>
    </location>
</feature>